<feature type="domain" description="FH2" evidence="1">
    <location>
        <begin position="1"/>
        <end position="239"/>
    </location>
</feature>
<dbReference type="InterPro" id="IPR042201">
    <property type="entry name" value="FH2_Formin_sf"/>
</dbReference>
<dbReference type="Gene3D" id="1.20.58.2220">
    <property type="entry name" value="Formin, FH2 domain"/>
    <property type="match status" value="1"/>
</dbReference>
<dbReference type="Pfam" id="PF02181">
    <property type="entry name" value="FH2"/>
    <property type="match status" value="1"/>
</dbReference>
<evidence type="ECO:0000313" key="2">
    <source>
        <dbReference type="EMBL" id="CAD9145214.1"/>
    </source>
</evidence>
<protein>
    <recommendedName>
        <fullName evidence="1">FH2 domain-containing protein</fullName>
    </recommendedName>
</protein>
<dbReference type="EMBL" id="HBGE01048043">
    <property type="protein sequence ID" value="CAD9145214.1"/>
    <property type="molecule type" value="Transcribed_RNA"/>
</dbReference>
<evidence type="ECO:0000259" key="1">
    <source>
        <dbReference type="PROSITE" id="PS51444"/>
    </source>
</evidence>
<dbReference type="InterPro" id="IPR051425">
    <property type="entry name" value="Formin_Homology"/>
</dbReference>
<sequence>MTHAAQFSGLRKRLDCMWQASTEVLSSMRLRELLRSVLRIANYINHGSSDGAKALSVKSLPAFASFSVGSVSTLHYLCLTLCGPQFVAQLQKDLAHVVEASRESMSAQQQDVAAFGQCVAFTESQLKGFDRVGVCGPTSAGQTVGADGAAEGAKTRLSALHATLQEQHRVLQGTLERVRLHVEDTQRFFGDQATAVLAAEEFFGYIAGFMGLLASASVEVQQNPKRWQRFFSAAELQGEGARPRLKRSLSVPPESTQ</sequence>
<proteinExistence type="predicted"/>
<name>A0A7S1W2F2_ALECA</name>
<dbReference type="SUPFAM" id="SSF101447">
    <property type="entry name" value="Formin homology 2 domain (FH2 domain)"/>
    <property type="match status" value="1"/>
</dbReference>
<dbReference type="PANTHER" id="PTHR45725:SF1">
    <property type="entry name" value="DISHEVELLED ASSOCIATED ACTIVATOR OF MORPHOGENESIS, ISOFORM D"/>
    <property type="match status" value="1"/>
</dbReference>
<dbReference type="PANTHER" id="PTHR45725">
    <property type="entry name" value="FORMIN HOMOLOGY 2 FAMILY MEMBER"/>
    <property type="match status" value="1"/>
</dbReference>
<dbReference type="InterPro" id="IPR015425">
    <property type="entry name" value="FH2_Formin"/>
</dbReference>
<accession>A0A7S1W2F2</accession>
<dbReference type="PROSITE" id="PS51444">
    <property type="entry name" value="FH2"/>
    <property type="match status" value="1"/>
</dbReference>
<organism evidence="2">
    <name type="scientific">Alexandrium catenella</name>
    <name type="common">Red tide dinoflagellate</name>
    <name type="synonym">Gonyaulax catenella</name>
    <dbReference type="NCBI Taxonomy" id="2925"/>
    <lineage>
        <taxon>Eukaryota</taxon>
        <taxon>Sar</taxon>
        <taxon>Alveolata</taxon>
        <taxon>Dinophyceae</taxon>
        <taxon>Gonyaulacales</taxon>
        <taxon>Pyrocystaceae</taxon>
        <taxon>Alexandrium</taxon>
    </lineage>
</organism>
<dbReference type="AlphaFoldDB" id="A0A7S1W2F2"/>
<gene>
    <name evidence="2" type="ORF">ACAT0790_LOCUS28970</name>
</gene>
<reference evidence="2" key="1">
    <citation type="submission" date="2021-01" db="EMBL/GenBank/DDBJ databases">
        <authorList>
            <person name="Corre E."/>
            <person name="Pelletier E."/>
            <person name="Niang G."/>
            <person name="Scheremetjew M."/>
            <person name="Finn R."/>
            <person name="Kale V."/>
            <person name="Holt S."/>
            <person name="Cochrane G."/>
            <person name="Meng A."/>
            <person name="Brown T."/>
            <person name="Cohen L."/>
        </authorList>
    </citation>
    <scope>NUCLEOTIDE SEQUENCE</scope>
    <source>
        <strain evidence="2">OF101</strain>
    </source>
</reference>